<gene>
    <name evidence="1" type="ORF">ACFPN1_16120</name>
</gene>
<sequence>MQIPADQMDEASLTALGAEAVQLLCTGDTSGLINRFGYALALGREPAAAVQHDLALCLAELQASKLVRVTGKAPAKVRYFEPSDSGLLAVVEALAPTDNGAAVLVELIVSASGQSKHVTLEQLSAAA</sequence>
<dbReference type="Proteomes" id="UP001596036">
    <property type="component" value="Unassembled WGS sequence"/>
</dbReference>
<evidence type="ECO:0000313" key="1">
    <source>
        <dbReference type="EMBL" id="MFC5571582.1"/>
    </source>
</evidence>
<organism evidence="1 2">
    <name type="scientific">Lysobacter yangpyeongensis</name>
    <dbReference type="NCBI Taxonomy" id="346182"/>
    <lineage>
        <taxon>Bacteria</taxon>
        <taxon>Pseudomonadati</taxon>
        <taxon>Pseudomonadota</taxon>
        <taxon>Gammaproteobacteria</taxon>
        <taxon>Lysobacterales</taxon>
        <taxon>Lysobacteraceae</taxon>
        <taxon>Lysobacter</taxon>
    </lineage>
</organism>
<dbReference type="EMBL" id="JBHSNM010000016">
    <property type="protein sequence ID" value="MFC5571582.1"/>
    <property type="molecule type" value="Genomic_DNA"/>
</dbReference>
<proteinExistence type="predicted"/>
<reference evidence="2" key="1">
    <citation type="journal article" date="2019" name="Int. J. Syst. Evol. Microbiol.">
        <title>The Global Catalogue of Microorganisms (GCM) 10K type strain sequencing project: providing services to taxonomists for standard genome sequencing and annotation.</title>
        <authorList>
            <consortium name="The Broad Institute Genomics Platform"/>
            <consortium name="The Broad Institute Genome Sequencing Center for Infectious Disease"/>
            <person name="Wu L."/>
            <person name="Ma J."/>
        </authorList>
    </citation>
    <scope>NUCLEOTIDE SEQUENCE [LARGE SCALE GENOMIC DNA]</scope>
    <source>
        <strain evidence="2">KACC 11407</strain>
    </source>
</reference>
<name>A0ABW0SR84_9GAMM</name>
<keyword evidence="2" id="KW-1185">Reference proteome</keyword>
<evidence type="ECO:0000313" key="2">
    <source>
        <dbReference type="Proteomes" id="UP001596036"/>
    </source>
</evidence>
<comment type="caution">
    <text evidence="1">The sequence shown here is derived from an EMBL/GenBank/DDBJ whole genome shotgun (WGS) entry which is preliminary data.</text>
</comment>
<accession>A0ABW0SR84</accession>
<dbReference type="RefSeq" id="WP_386756237.1">
    <property type="nucleotide sequence ID" value="NZ_JBHSNM010000016.1"/>
</dbReference>
<protein>
    <submittedName>
        <fullName evidence="1">Uncharacterized protein</fullName>
    </submittedName>
</protein>